<feature type="binding site" evidence="8">
    <location>
        <begin position="7"/>
        <end position="15"/>
    </location>
    <ligand>
        <name>ATP</name>
        <dbReference type="ChEBI" id="CHEBI:30616"/>
    </ligand>
</feature>
<feature type="compositionally biased region" description="Basic and acidic residues" evidence="9">
    <location>
        <begin position="169"/>
        <end position="188"/>
    </location>
</feature>
<dbReference type="SUPFAM" id="SSF52540">
    <property type="entry name" value="P-loop containing nucleoside triphosphate hydrolases"/>
    <property type="match status" value="1"/>
</dbReference>
<organism evidence="11 12">
    <name type="scientific">Thalassoglobus polymorphus</name>
    <dbReference type="NCBI Taxonomy" id="2527994"/>
    <lineage>
        <taxon>Bacteria</taxon>
        <taxon>Pseudomonadati</taxon>
        <taxon>Planctomycetota</taxon>
        <taxon>Planctomycetia</taxon>
        <taxon>Planctomycetales</taxon>
        <taxon>Planctomycetaceae</taxon>
        <taxon>Thalassoglobus</taxon>
    </lineage>
</organism>
<evidence type="ECO:0000256" key="4">
    <source>
        <dbReference type="ARBA" id="ARBA00022777"/>
    </source>
</evidence>
<reference evidence="11 12" key="1">
    <citation type="submission" date="2019-02" db="EMBL/GenBank/DDBJ databases">
        <title>Deep-cultivation of Planctomycetes and their phenomic and genomic characterization uncovers novel biology.</title>
        <authorList>
            <person name="Wiegand S."/>
            <person name="Jogler M."/>
            <person name="Boedeker C."/>
            <person name="Pinto D."/>
            <person name="Vollmers J."/>
            <person name="Rivas-Marin E."/>
            <person name="Kohn T."/>
            <person name="Peeters S.H."/>
            <person name="Heuer A."/>
            <person name="Rast P."/>
            <person name="Oberbeckmann S."/>
            <person name="Bunk B."/>
            <person name="Jeske O."/>
            <person name="Meyerdierks A."/>
            <person name="Storesund J.E."/>
            <person name="Kallscheuer N."/>
            <person name="Luecker S."/>
            <person name="Lage O.M."/>
            <person name="Pohl T."/>
            <person name="Merkel B.J."/>
            <person name="Hornburger P."/>
            <person name="Mueller R.-W."/>
            <person name="Bruemmer F."/>
            <person name="Labrenz M."/>
            <person name="Spormann A.M."/>
            <person name="Op den Camp H."/>
            <person name="Overmann J."/>
            <person name="Amann R."/>
            <person name="Jetten M.S.M."/>
            <person name="Mascher T."/>
            <person name="Medema M.H."/>
            <person name="Devos D.P."/>
            <person name="Kaster A.-K."/>
            <person name="Ovreas L."/>
            <person name="Rohde M."/>
            <person name="Galperin M.Y."/>
            <person name="Jogler C."/>
        </authorList>
    </citation>
    <scope>NUCLEOTIDE SEQUENCE [LARGE SCALE GENOMIC DNA]</scope>
    <source>
        <strain evidence="11 12">Mal48</strain>
    </source>
</reference>
<keyword evidence="8" id="KW-0963">Cytoplasm</keyword>
<evidence type="ECO:0000313" key="11">
    <source>
        <dbReference type="EMBL" id="QDT31372.1"/>
    </source>
</evidence>
<keyword evidence="12" id="KW-1185">Reference proteome</keyword>
<dbReference type="GO" id="GO:0036430">
    <property type="term" value="F:CMP kinase activity"/>
    <property type="evidence" value="ECO:0007669"/>
    <property type="project" value="RHEA"/>
</dbReference>
<dbReference type="HAMAP" id="MF_00238">
    <property type="entry name" value="Cytidyl_kinase_type1"/>
    <property type="match status" value="1"/>
</dbReference>
<dbReference type="GO" id="GO:0036431">
    <property type="term" value="F:dCMP kinase activity"/>
    <property type="evidence" value="ECO:0007669"/>
    <property type="project" value="InterPro"/>
</dbReference>
<dbReference type="CDD" id="cd02020">
    <property type="entry name" value="CMPK"/>
    <property type="match status" value="1"/>
</dbReference>
<dbReference type="EMBL" id="CP036267">
    <property type="protein sequence ID" value="QDT31372.1"/>
    <property type="molecule type" value="Genomic_DNA"/>
</dbReference>
<proteinExistence type="inferred from homology"/>
<evidence type="ECO:0000256" key="6">
    <source>
        <dbReference type="ARBA" id="ARBA00047615"/>
    </source>
</evidence>
<keyword evidence="2 8" id="KW-0808">Transferase</keyword>
<dbReference type="GO" id="GO:0015949">
    <property type="term" value="P:nucleobase-containing small molecule interconversion"/>
    <property type="evidence" value="ECO:0007669"/>
    <property type="project" value="TreeGrafter"/>
</dbReference>
<evidence type="ECO:0000256" key="9">
    <source>
        <dbReference type="SAM" id="MobiDB-lite"/>
    </source>
</evidence>
<evidence type="ECO:0000256" key="7">
    <source>
        <dbReference type="ARBA" id="ARBA00048478"/>
    </source>
</evidence>
<dbReference type="AlphaFoldDB" id="A0A517QIB1"/>
<gene>
    <name evidence="8 11" type="primary">cmk</name>
    <name evidence="11" type="ORF">Mal48_06050</name>
</gene>
<dbReference type="GO" id="GO:0006220">
    <property type="term" value="P:pyrimidine nucleotide metabolic process"/>
    <property type="evidence" value="ECO:0007669"/>
    <property type="project" value="UniProtKB-UniRule"/>
</dbReference>
<dbReference type="KEGG" id="tpol:Mal48_06050"/>
<keyword evidence="3 8" id="KW-0547">Nucleotide-binding</keyword>
<keyword evidence="5 8" id="KW-0067">ATP-binding</keyword>
<comment type="subcellular location">
    <subcellularLocation>
        <location evidence="8">Cytoplasm</location>
    </subcellularLocation>
</comment>
<dbReference type="PANTHER" id="PTHR21299">
    <property type="entry name" value="CYTIDYLATE KINASE/PANTOATE-BETA-ALANINE LIGASE"/>
    <property type="match status" value="1"/>
</dbReference>
<feature type="domain" description="Cytidylate kinase" evidence="10">
    <location>
        <begin position="3"/>
        <end position="212"/>
    </location>
</feature>
<comment type="catalytic activity">
    <reaction evidence="6 8">
        <text>dCMP + ATP = dCDP + ADP</text>
        <dbReference type="Rhea" id="RHEA:25094"/>
        <dbReference type="ChEBI" id="CHEBI:30616"/>
        <dbReference type="ChEBI" id="CHEBI:57566"/>
        <dbReference type="ChEBI" id="CHEBI:58593"/>
        <dbReference type="ChEBI" id="CHEBI:456216"/>
        <dbReference type="EC" id="2.7.4.25"/>
    </reaction>
</comment>
<protein>
    <recommendedName>
        <fullName evidence="8">Cytidylate kinase</fullName>
        <shortName evidence="8">CK</shortName>
        <ecNumber evidence="8">2.7.4.25</ecNumber>
    </recommendedName>
    <alternativeName>
        <fullName evidence="8">Cytidine monophosphate kinase</fullName>
        <shortName evidence="8">CMP kinase</shortName>
    </alternativeName>
</protein>
<evidence type="ECO:0000256" key="8">
    <source>
        <dbReference type="HAMAP-Rule" id="MF_00238"/>
    </source>
</evidence>
<comment type="similarity">
    <text evidence="1 8">Belongs to the cytidylate kinase family. Type 1 subfamily.</text>
</comment>
<keyword evidence="4 8" id="KW-0418">Kinase</keyword>
<dbReference type="GO" id="GO:0005524">
    <property type="term" value="F:ATP binding"/>
    <property type="evidence" value="ECO:0007669"/>
    <property type="project" value="UniProtKB-UniRule"/>
</dbReference>
<evidence type="ECO:0000256" key="5">
    <source>
        <dbReference type="ARBA" id="ARBA00022840"/>
    </source>
</evidence>
<name>A0A517QIB1_9PLAN</name>
<accession>A0A517QIB1</accession>
<dbReference type="NCBIfam" id="TIGR00017">
    <property type="entry name" value="cmk"/>
    <property type="match status" value="1"/>
</dbReference>
<evidence type="ECO:0000259" key="10">
    <source>
        <dbReference type="Pfam" id="PF02224"/>
    </source>
</evidence>
<evidence type="ECO:0000256" key="1">
    <source>
        <dbReference type="ARBA" id="ARBA00009427"/>
    </source>
</evidence>
<dbReference type="Pfam" id="PF02224">
    <property type="entry name" value="Cytidylate_kin"/>
    <property type="match status" value="1"/>
</dbReference>
<evidence type="ECO:0000256" key="2">
    <source>
        <dbReference type="ARBA" id="ARBA00022679"/>
    </source>
</evidence>
<comment type="catalytic activity">
    <reaction evidence="7 8">
        <text>CMP + ATP = CDP + ADP</text>
        <dbReference type="Rhea" id="RHEA:11600"/>
        <dbReference type="ChEBI" id="CHEBI:30616"/>
        <dbReference type="ChEBI" id="CHEBI:58069"/>
        <dbReference type="ChEBI" id="CHEBI:60377"/>
        <dbReference type="ChEBI" id="CHEBI:456216"/>
        <dbReference type="EC" id="2.7.4.25"/>
    </reaction>
</comment>
<dbReference type="RefSeq" id="WP_145195884.1">
    <property type="nucleotide sequence ID" value="NZ_CP036267.1"/>
</dbReference>
<dbReference type="OrthoDB" id="9807434at2"/>
<feature type="region of interest" description="Disordered" evidence="9">
    <location>
        <begin position="168"/>
        <end position="190"/>
    </location>
</feature>
<dbReference type="InterPro" id="IPR027417">
    <property type="entry name" value="P-loop_NTPase"/>
</dbReference>
<evidence type="ECO:0000256" key="3">
    <source>
        <dbReference type="ARBA" id="ARBA00022741"/>
    </source>
</evidence>
<dbReference type="InterPro" id="IPR003136">
    <property type="entry name" value="Cytidylate_kin"/>
</dbReference>
<sequence>MIVTIDGPAGTGKSTVARRLADSLGYEYLDTGAMYRMVAFHVVSKGVSLTDSSAIEAVAEETQIDFRNGDAYLNGTDVSGELRQPDVAVAASMVAQIPRVREILVQRQQEIAVGRDIVCEGRDQGTVVFPKARCKFFLTASPEIRAERRLGEFTSQGKKVSYDQLLEEQNERDRRDENREVAPLRPADDAELVDTTELSIDEVVERLKSQVQSKL</sequence>
<dbReference type="EC" id="2.7.4.25" evidence="8"/>
<evidence type="ECO:0000313" key="12">
    <source>
        <dbReference type="Proteomes" id="UP000315724"/>
    </source>
</evidence>
<dbReference type="Gene3D" id="3.40.50.300">
    <property type="entry name" value="P-loop containing nucleotide triphosphate hydrolases"/>
    <property type="match status" value="1"/>
</dbReference>
<dbReference type="GO" id="GO:0005829">
    <property type="term" value="C:cytosol"/>
    <property type="evidence" value="ECO:0007669"/>
    <property type="project" value="TreeGrafter"/>
</dbReference>
<dbReference type="InterPro" id="IPR011994">
    <property type="entry name" value="Cytidylate_kinase_dom"/>
</dbReference>
<dbReference type="Proteomes" id="UP000315724">
    <property type="component" value="Chromosome"/>
</dbReference>
<dbReference type="PANTHER" id="PTHR21299:SF2">
    <property type="entry name" value="CYTIDYLATE KINASE"/>
    <property type="match status" value="1"/>
</dbReference>